<evidence type="ECO:0000256" key="12">
    <source>
        <dbReference type="ARBA" id="ARBA00022840"/>
    </source>
</evidence>
<evidence type="ECO:0000256" key="10">
    <source>
        <dbReference type="ARBA" id="ARBA00022801"/>
    </source>
</evidence>
<feature type="binding site" evidence="18">
    <location>
        <position position="95"/>
    </location>
    <ligand>
        <name>Ca(2+)</name>
        <dbReference type="ChEBI" id="CHEBI:29108"/>
    </ligand>
</feature>
<keyword evidence="9" id="KW-0547">Nucleotide-binding</keyword>
<feature type="binding site" evidence="18">
    <location>
        <position position="210"/>
    </location>
    <ligand>
        <name>Ca(2+)</name>
        <dbReference type="ChEBI" id="CHEBI:29108"/>
    </ligand>
</feature>
<keyword evidence="20" id="KW-1185">Reference proteome</keyword>
<dbReference type="PANTHER" id="PTHR13023">
    <property type="entry name" value="APYRASE"/>
    <property type="match status" value="1"/>
</dbReference>
<sequence>MELLGLFCVLLISTLTSAGPLDHRQTNLNEYGFEIVADFDKKAVSEDKKNTFVSSIRIGSVQKISESELDISFTNENFDLTTRYAYKGRGAELSELIFFNGKLYTFDDKSGIIFHLLNNELVPWVILGDGSGNETNGFKCEWATIKDNHIYVGSVGVENFLDDGQVENYNQFFVKKVSKTGEVTHENWFDIYDKIRNALNMPFPGFLIHEAVMWSSINQKWIFLPRKCSAESYPDADVDAIGCNKMIIANEDFSTIEYLDIQAEPLQKERGFSSFKFLPDSNEKIIVGLTTVENGDTINTAIIALDLEGRILYPETLVVDDKYEGLAFFKHVVDPKISLW</sequence>
<evidence type="ECO:0000256" key="5">
    <source>
        <dbReference type="ARBA" id="ARBA00022525"/>
    </source>
</evidence>
<feature type="binding site" evidence="18">
    <location>
        <position position="141"/>
    </location>
    <ligand>
        <name>Ca(2+)</name>
        <dbReference type="ChEBI" id="CHEBI:29108"/>
    </ligand>
</feature>
<dbReference type="AlphaFoldDB" id="A0A1B0FY67"/>
<protein>
    <recommendedName>
        <fullName evidence="17">Apyrase</fullName>
        <ecNumber evidence="3">3.6.1.5</ecNumber>
    </recommendedName>
</protein>
<evidence type="ECO:0000256" key="16">
    <source>
        <dbReference type="ARBA" id="ARBA00047297"/>
    </source>
</evidence>
<dbReference type="GO" id="GO:0045134">
    <property type="term" value="F:UDP phosphatase activity"/>
    <property type="evidence" value="ECO:0007669"/>
    <property type="project" value="TreeGrafter"/>
</dbReference>
<keyword evidence="6" id="KW-0800">Toxin</keyword>
<dbReference type="InterPro" id="IPR009283">
    <property type="entry name" value="Apyrase"/>
</dbReference>
<evidence type="ECO:0000256" key="14">
    <source>
        <dbReference type="ARBA" id="ARBA00023240"/>
    </source>
</evidence>
<comment type="catalytic activity">
    <reaction evidence="16">
        <text>a ribonucleoside 5'-triphosphate + 2 H2O = a ribonucleoside 5'-phosphate + 2 phosphate + 2 H(+)</text>
        <dbReference type="Rhea" id="RHEA:36795"/>
        <dbReference type="ChEBI" id="CHEBI:15377"/>
        <dbReference type="ChEBI" id="CHEBI:15378"/>
        <dbReference type="ChEBI" id="CHEBI:43474"/>
        <dbReference type="ChEBI" id="CHEBI:58043"/>
        <dbReference type="ChEBI" id="CHEBI:61557"/>
        <dbReference type="EC" id="3.6.1.5"/>
    </reaction>
    <physiologicalReaction direction="left-to-right" evidence="16">
        <dbReference type="Rhea" id="RHEA:36796"/>
    </physiologicalReaction>
</comment>
<dbReference type="PANTHER" id="PTHR13023:SF3">
    <property type="entry name" value="SOLUBLE CALCIUM-ACTIVATED NUCLEOTIDASE 1"/>
    <property type="match status" value="1"/>
</dbReference>
<comment type="subcellular location">
    <subcellularLocation>
        <location evidence="2">Secreted</location>
    </subcellularLocation>
</comment>
<proteinExistence type="inferred from homology"/>
<dbReference type="SUPFAM" id="SSF101887">
    <property type="entry name" value="Apyrase"/>
    <property type="match status" value="1"/>
</dbReference>
<evidence type="ECO:0000256" key="8">
    <source>
        <dbReference type="ARBA" id="ARBA00022729"/>
    </source>
</evidence>
<evidence type="ECO:0000256" key="9">
    <source>
        <dbReference type="ARBA" id="ARBA00022741"/>
    </source>
</evidence>
<evidence type="ECO:0000256" key="6">
    <source>
        <dbReference type="ARBA" id="ARBA00022656"/>
    </source>
</evidence>
<evidence type="ECO:0000313" key="19">
    <source>
        <dbReference type="EnsemblMetazoa" id="PPAI005688-PA"/>
    </source>
</evidence>
<evidence type="ECO:0000256" key="3">
    <source>
        <dbReference type="ARBA" id="ARBA00012148"/>
    </source>
</evidence>
<organism evidence="19 20">
    <name type="scientific">Phlebotomus papatasi</name>
    <name type="common">Sandfly</name>
    <dbReference type="NCBI Taxonomy" id="29031"/>
    <lineage>
        <taxon>Eukaryota</taxon>
        <taxon>Metazoa</taxon>
        <taxon>Ecdysozoa</taxon>
        <taxon>Arthropoda</taxon>
        <taxon>Hexapoda</taxon>
        <taxon>Insecta</taxon>
        <taxon>Pterygota</taxon>
        <taxon>Neoptera</taxon>
        <taxon>Endopterygota</taxon>
        <taxon>Diptera</taxon>
        <taxon>Nematocera</taxon>
        <taxon>Psychodoidea</taxon>
        <taxon>Psychodidae</taxon>
        <taxon>Phlebotomus</taxon>
        <taxon>Phlebotomus</taxon>
    </lineage>
</organism>
<feature type="binding site" evidence="18">
    <location>
        <position position="94"/>
    </location>
    <ligand>
        <name>Ca(2+)</name>
        <dbReference type="ChEBI" id="CHEBI:29108"/>
    </ligand>
</feature>
<keyword evidence="14" id="KW-1199">Hemostasis impairing toxin</keyword>
<dbReference type="InterPro" id="IPR036258">
    <property type="entry name" value="Apyrase_sf"/>
</dbReference>
<evidence type="ECO:0000256" key="2">
    <source>
        <dbReference type="ARBA" id="ARBA00004613"/>
    </source>
</evidence>
<evidence type="ECO:0000256" key="11">
    <source>
        <dbReference type="ARBA" id="ARBA00022837"/>
    </source>
</evidence>
<dbReference type="EnsemblMetazoa" id="PPAI005688-RA">
    <property type="protein sequence ID" value="PPAI005688-PA"/>
    <property type="gene ID" value="PPAI005688"/>
</dbReference>
<dbReference type="VEuPathDB" id="VectorBase:PPAI005688"/>
<reference evidence="19" key="1">
    <citation type="submission" date="2022-08" db="UniProtKB">
        <authorList>
            <consortium name="EnsemblMetazoa"/>
        </authorList>
    </citation>
    <scope>IDENTIFICATION</scope>
    <source>
        <strain evidence="19">Israel</strain>
    </source>
</reference>
<dbReference type="FunFam" id="2.120.10.100:FF:000001">
    <property type="entry name" value="Soluble calcium-activated nucleotidase 1"/>
    <property type="match status" value="1"/>
</dbReference>
<dbReference type="Gene3D" id="2.120.10.100">
    <property type="entry name" value="Apyrase"/>
    <property type="match status" value="1"/>
</dbReference>
<dbReference type="GO" id="GO:0005509">
    <property type="term" value="F:calcium ion binding"/>
    <property type="evidence" value="ECO:0007669"/>
    <property type="project" value="InterPro"/>
</dbReference>
<evidence type="ECO:0000256" key="18">
    <source>
        <dbReference type="PIRSR" id="PIRSR609283-1"/>
    </source>
</evidence>
<feature type="binding site" evidence="18">
    <location>
        <position position="324"/>
    </location>
    <ligand>
        <name>Ca(2+)</name>
        <dbReference type="ChEBI" id="CHEBI:29108"/>
    </ligand>
</feature>
<name>A0A1B0FY67_PHLPP</name>
<dbReference type="GO" id="GO:0030166">
    <property type="term" value="P:proteoglycan biosynthetic process"/>
    <property type="evidence" value="ECO:0007669"/>
    <property type="project" value="TreeGrafter"/>
</dbReference>
<comment type="cofactor">
    <cofactor evidence="1 18">
        <name>Ca(2+)</name>
        <dbReference type="ChEBI" id="CHEBI:29108"/>
    </cofactor>
</comment>
<keyword evidence="10" id="KW-0378">Hydrolase</keyword>
<dbReference type="GO" id="GO:0004382">
    <property type="term" value="F:GDP phosphatase activity"/>
    <property type="evidence" value="ECO:0007669"/>
    <property type="project" value="TreeGrafter"/>
</dbReference>
<evidence type="ECO:0000256" key="4">
    <source>
        <dbReference type="ARBA" id="ARBA00022442"/>
    </source>
</evidence>
<keyword evidence="8" id="KW-0732">Signal</keyword>
<keyword evidence="7 18" id="KW-0479">Metal-binding</keyword>
<dbReference type="GO" id="GO:0004050">
    <property type="term" value="F:apyrase activity"/>
    <property type="evidence" value="ECO:0007669"/>
    <property type="project" value="UniProtKB-EC"/>
</dbReference>
<evidence type="ECO:0000256" key="7">
    <source>
        <dbReference type="ARBA" id="ARBA00022723"/>
    </source>
</evidence>
<dbReference type="GO" id="GO:0005576">
    <property type="term" value="C:extracellular region"/>
    <property type="evidence" value="ECO:0007669"/>
    <property type="project" value="UniProtKB-SubCell"/>
</dbReference>
<dbReference type="EC" id="3.6.1.5" evidence="3"/>
<dbReference type="GO" id="GO:0090729">
    <property type="term" value="F:toxin activity"/>
    <property type="evidence" value="ECO:0007669"/>
    <property type="project" value="UniProtKB-KW"/>
</dbReference>
<dbReference type="Proteomes" id="UP000092462">
    <property type="component" value="Unassembled WGS sequence"/>
</dbReference>
<accession>A0A1B0FY67</accession>
<keyword evidence="4" id="KW-1201">Platelet aggregation inhibiting toxin</keyword>
<evidence type="ECO:0000256" key="17">
    <source>
        <dbReference type="ARBA" id="ARBA00074431"/>
    </source>
</evidence>
<comment type="similarity">
    <text evidence="15">Belongs to the apyrase family.</text>
</comment>
<dbReference type="Pfam" id="PF06079">
    <property type="entry name" value="Apyrase"/>
    <property type="match status" value="1"/>
</dbReference>
<keyword evidence="12" id="KW-0067">ATP-binding</keyword>
<keyword evidence="13" id="KW-0325">Glycoprotein</keyword>
<feature type="binding site" evidence="18">
    <location>
        <position position="273"/>
    </location>
    <ligand>
        <name>Ca(2+)</name>
        <dbReference type="ChEBI" id="CHEBI:29108"/>
    </ligand>
</feature>
<dbReference type="VEuPathDB" id="VectorBase:PPAPM1_004026"/>
<evidence type="ECO:0000256" key="1">
    <source>
        <dbReference type="ARBA" id="ARBA00001913"/>
    </source>
</evidence>
<evidence type="ECO:0000256" key="15">
    <source>
        <dbReference type="ARBA" id="ARBA00025738"/>
    </source>
</evidence>
<dbReference type="GO" id="GO:0005524">
    <property type="term" value="F:ATP binding"/>
    <property type="evidence" value="ECO:0007669"/>
    <property type="project" value="UniProtKB-KW"/>
</dbReference>
<evidence type="ECO:0000256" key="13">
    <source>
        <dbReference type="ARBA" id="ARBA00023180"/>
    </source>
</evidence>
<keyword evidence="11 18" id="KW-0106">Calcium</keyword>
<dbReference type="EMBL" id="AJVK01031306">
    <property type="status" value="NOT_ANNOTATED_CDS"/>
    <property type="molecule type" value="Genomic_DNA"/>
</dbReference>
<evidence type="ECO:0000313" key="20">
    <source>
        <dbReference type="Proteomes" id="UP000092462"/>
    </source>
</evidence>
<keyword evidence="5" id="KW-0964">Secreted</keyword>